<proteinExistence type="predicted"/>
<keyword evidence="3" id="KW-1185">Reference proteome</keyword>
<dbReference type="OrthoDB" id="1607513at2759"/>
<gene>
    <name evidence="2" type="ORF">PCANC_25041</name>
</gene>
<feature type="compositionally biased region" description="Low complexity" evidence="1">
    <location>
        <begin position="62"/>
        <end position="71"/>
    </location>
</feature>
<dbReference type="PANTHER" id="PTHR47501">
    <property type="entry name" value="TRANSPOSASE-RELATED"/>
    <property type="match status" value="1"/>
</dbReference>
<evidence type="ECO:0000256" key="1">
    <source>
        <dbReference type="SAM" id="MobiDB-lite"/>
    </source>
</evidence>
<sequence length="702" mass="78096">MPISESEQENSDAFNQSNVSSLCCSQRVTPKKQRPGMVVPSADSCQSLNASQISMLSKSRKQQSSSQIPTSSIPPPSGQSSQSRHSPPANAKKQKPSKAGSNSRSKRGKYKSQHSTRQNRNKDSATSGDDQDSQDKRATSANHTGTEIDPHDFNQDSDDKIQEISAKVGRQTKKAEADEYNKVQEFFDPPFWKDGDTKGSKIKYRCKWCRNTYQAHGSSFGNLKTHRDGSTQVDKNARGCPSRSQAIKAGATLLPSVAEKRSSAIDPKQRSITAWTEKKHKFKKTILNQLIVAWQIRHALPWTRIKDEYLCAAFVYANPEATLFGCKWSAQQAKSLYLLLKQNVFSDLKTTDSGSNNNTMAQEMALIFNQESNKTMGIPNKWDPSAMHVRCACHKLAFVVNAGLKALSIIAAPKRSVLGFFPVLDRTIEEDEEDELPGSNTNKVNHKGNTDSTEINEVEEDEGEETEYSDEGDTDEDEDGQNESTSDSDDKCAAGDTALQLKRATGGLASNAAIPNAPNSLASGALRLRDLTKKLDKVIKIITRSAVQRGNFRRVVEKLKLKKIPTLIAGYGICWNIKYESCKRAIEAKEVINYILQEDQEIAQSNQGNKKSNKGSRKRATAAVFDDIIFLPRDWNDMKALNNELEVFVKLTLTFEGDGPTGSHVLPKYLDLKEALEDKIRNSRIIDPMYPMFLAMLKRVQK</sequence>
<organism evidence="2 3">
    <name type="scientific">Puccinia coronata f. sp. avenae</name>
    <dbReference type="NCBI Taxonomy" id="200324"/>
    <lineage>
        <taxon>Eukaryota</taxon>
        <taxon>Fungi</taxon>
        <taxon>Dikarya</taxon>
        <taxon>Basidiomycota</taxon>
        <taxon>Pucciniomycotina</taxon>
        <taxon>Pucciniomycetes</taxon>
        <taxon>Pucciniales</taxon>
        <taxon>Pucciniaceae</taxon>
        <taxon>Puccinia</taxon>
    </lineage>
</organism>
<feature type="region of interest" description="Disordered" evidence="1">
    <location>
        <begin position="430"/>
        <end position="493"/>
    </location>
</feature>
<feature type="compositionally biased region" description="Polar residues" evidence="1">
    <location>
        <begin position="11"/>
        <end position="21"/>
    </location>
</feature>
<dbReference type="SUPFAM" id="SSF53098">
    <property type="entry name" value="Ribonuclease H-like"/>
    <property type="match status" value="1"/>
</dbReference>
<comment type="caution">
    <text evidence="2">The sequence shown here is derived from an EMBL/GenBank/DDBJ whole genome shotgun (WGS) entry which is preliminary data.</text>
</comment>
<dbReference type="InterPro" id="IPR012337">
    <property type="entry name" value="RNaseH-like_sf"/>
</dbReference>
<dbReference type="PANTHER" id="PTHR47501:SF5">
    <property type="entry name" value="HAT C-TERMINAL DIMERISATION DOMAIN-CONTAINING PROTEIN"/>
    <property type="match status" value="1"/>
</dbReference>
<evidence type="ECO:0000313" key="3">
    <source>
        <dbReference type="Proteomes" id="UP000235388"/>
    </source>
</evidence>
<evidence type="ECO:0000313" key="2">
    <source>
        <dbReference type="EMBL" id="PLW31615.1"/>
    </source>
</evidence>
<feature type="compositionally biased region" description="Acidic residues" evidence="1">
    <location>
        <begin position="454"/>
        <end position="481"/>
    </location>
</feature>
<protein>
    <submittedName>
        <fullName evidence="2">Uncharacterized protein</fullName>
    </submittedName>
</protein>
<feature type="compositionally biased region" description="Acidic residues" evidence="1">
    <location>
        <begin position="1"/>
        <end position="10"/>
    </location>
</feature>
<feature type="compositionally biased region" description="Low complexity" evidence="1">
    <location>
        <begin position="78"/>
        <end position="88"/>
    </location>
</feature>
<name>A0A2N5U1J1_9BASI</name>
<dbReference type="EMBL" id="PGCJ01000344">
    <property type="protein sequence ID" value="PLW31615.1"/>
    <property type="molecule type" value="Genomic_DNA"/>
</dbReference>
<reference evidence="2 3" key="1">
    <citation type="submission" date="2017-11" db="EMBL/GenBank/DDBJ databases">
        <title>De novo assembly and phasing of dikaryotic genomes from two isolates of Puccinia coronata f. sp. avenae, the causal agent of oat crown rust.</title>
        <authorList>
            <person name="Miller M.E."/>
            <person name="Zhang Y."/>
            <person name="Omidvar V."/>
            <person name="Sperschneider J."/>
            <person name="Schwessinger B."/>
            <person name="Raley C."/>
            <person name="Palmer J.M."/>
            <person name="Garnica D."/>
            <person name="Upadhyaya N."/>
            <person name="Rathjen J."/>
            <person name="Taylor J.M."/>
            <person name="Park R.F."/>
            <person name="Dodds P.N."/>
            <person name="Hirsch C.D."/>
            <person name="Kianian S.F."/>
            <person name="Figueroa M."/>
        </authorList>
    </citation>
    <scope>NUCLEOTIDE SEQUENCE [LARGE SCALE GENOMIC DNA]</scope>
    <source>
        <strain evidence="2">12NC29</strain>
    </source>
</reference>
<accession>A0A2N5U1J1</accession>
<feature type="compositionally biased region" description="Basic residues" evidence="1">
    <location>
        <begin position="104"/>
        <end position="119"/>
    </location>
</feature>
<feature type="compositionally biased region" description="Basic and acidic residues" evidence="1">
    <location>
        <begin position="146"/>
        <end position="157"/>
    </location>
</feature>
<feature type="region of interest" description="Disordered" evidence="1">
    <location>
        <begin position="219"/>
        <end position="241"/>
    </location>
</feature>
<feature type="region of interest" description="Disordered" evidence="1">
    <location>
        <begin position="1"/>
        <end position="21"/>
    </location>
</feature>
<dbReference type="AlphaFoldDB" id="A0A2N5U1J1"/>
<feature type="region of interest" description="Disordered" evidence="1">
    <location>
        <begin position="50"/>
        <end position="157"/>
    </location>
</feature>
<dbReference type="Proteomes" id="UP000235388">
    <property type="component" value="Unassembled WGS sequence"/>
</dbReference>